<dbReference type="EMBL" id="QOHL01000019">
    <property type="protein sequence ID" value="RZB12484.1"/>
    <property type="molecule type" value="Genomic_DNA"/>
</dbReference>
<evidence type="ECO:0000313" key="3">
    <source>
        <dbReference type="EMBL" id="RZB12484.1"/>
    </source>
</evidence>
<sequence length="199" mass="22591">MDIQKSLLITAAVFIALLVLLLFFVAYKYYVQSKNCNAYRSENTNLCKEKEEIEKVLHTKEERCKKLTSDMECKNKELQDLKGKISLSASEAIVFAKELGDISMQMESDVRLSASFKLKTLVSELAYKTSRMCKSIVSKDGDNYSRFAICANMLALERVMLNLISSVTRDSTPQPTALPSSYFNTFLQYNNVDCPTKKQ</sequence>
<accession>A0A4V2BQM3</accession>
<evidence type="ECO:0000256" key="1">
    <source>
        <dbReference type="SAM" id="Coils"/>
    </source>
</evidence>
<keyword evidence="2" id="KW-0812">Transmembrane</keyword>
<keyword evidence="2" id="KW-1133">Transmembrane helix</keyword>
<proteinExistence type="predicted"/>
<keyword evidence="2" id="KW-0472">Membrane</keyword>
<gene>
    <name evidence="3" type="ORF">DRF75_03945</name>
</gene>
<dbReference type="AlphaFoldDB" id="A0A4V2BQM3"/>
<organism evidence="3 4">
    <name type="scientific">Ehrlichia minasensis</name>
    <dbReference type="NCBI Taxonomy" id="1242993"/>
    <lineage>
        <taxon>Bacteria</taxon>
        <taxon>Pseudomonadati</taxon>
        <taxon>Pseudomonadota</taxon>
        <taxon>Alphaproteobacteria</taxon>
        <taxon>Rickettsiales</taxon>
        <taxon>Anaplasmataceae</taxon>
        <taxon>Ehrlichia</taxon>
    </lineage>
</organism>
<keyword evidence="4" id="KW-1185">Reference proteome</keyword>
<dbReference type="Proteomes" id="UP000293377">
    <property type="component" value="Unassembled WGS sequence"/>
</dbReference>
<dbReference type="RefSeq" id="WP_129992689.1">
    <property type="nucleotide sequence ID" value="NZ_QOHL01000019.1"/>
</dbReference>
<evidence type="ECO:0000256" key="2">
    <source>
        <dbReference type="SAM" id="Phobius"/>
    </source>
</evidence>
<keyword evidence="1" id="KW-0175">Coiled coil</keyword>
<feature type="coiled-coil region" evidence="1">
    <location>
        <begin position="43"/>
        <end position="84"/>
    </location>
</feature>
<reference evidence="3 4" key="1">
    <citation type="submission" date="2018-06" db="EMBL/GenBank/DDBJ databases">
        <title>Complete Genome Sequence of Ehrlichia minasensis Isolated From Cattle.</title>
        <authorList>
            <person name="Aguiar D.M."/>
            <person name="Araujo J.P.A.Jr."/>
            <person name="Nakazato L."/>
            <person name="Bard E."/>
            <person name="Cabezas-Cruz A."/>
        </authorList>
    </citation>
    <scope>NUCLEOTIDE SEQUENCE [LARGE SCALE GENOMIC DNA]</scope>
    <source>
        <strain evidence="3 4">B11</strain>
    </source>
</reference>
<feature type="transmembrane region" description="Helical" evidence="2">
    <location>
        <begin position="7"/>
        <end position="30"/>
    </location>
</feature>
<protein>
    <submittedName>
        <fullName evidence="3">Uncharacterized protein</fullName>
    </submittedName>
</protein>
<comment type="caution">
    <text evidence="3">The sequence shown here is derived from an EMBL/GenBank/DDBJ whole genome shotgun (WGS) entry which is preliminary data.</text>
</comment>
<evidence type="ECO:0000313" key="4">
    <source>
        <dbReference type="Proteomes" id="UP000293377"/>
    </source>
</evidence>
<name>A0A4V2BQM3_9RICK</name>